<dbReference type="SUPFAM" id="SSF51905">
    <property type="entry name" value="FAD/NAD(P)-binding domain"/>
    <property type="match status" value="2"/>
</dbReference>
<proteinExistence type="predicted"/>
<name>A0ABN9NSF3_9MYCO</name>
<feature type="domain" description="Reductase C-terminal" evidence="6">
    <location>
        <begin position="321"/>
        <end position="403"/>
    </location>
</feature>
<keyword evidence="8" id="KW-1185">Reference proteome</keyword>
<evidence type="ECO:0000313" key="7">
    <source>
        <dbReference type="EMBL" id="CAJ1511181.1"/>
    </source>
</evidence>
<dbReference type="SUPFAM" id="SSF55424">
    <property type="entry name" value="FAD/NAD-linked reductases, dimerisation (C-terminal) domain"/>
    <property type="match status" value="1"/>
</dbReference>
<evidence type="ECO:0000256" key="1">
    <source>
        <dbReference type="ARBA" id="ARBA00001974"/>
    </source>
</evidence>
<dbReference type="PANTHER" id="PTHR43557">
    <property type="entry name" value="APOPTOSIS-INDUCING FACTOR 1"/>
    <property type="match status" value="1"/>
</dbReference>
<reference evidence="7 8" key="1">
    <citation type="submission" date="2023-08" db="EMBL/GenBank/DDBJ databases">
        <authorList>
            <person name="Folkvardsen B D."/>
            <person name="Norman A."/>
        </authorList>
    </citation>
    <scope>NUCLEOTIDE SEQUENCE [LARGE SCALE GENOMIC DNA]</scope>
    <source>
        <strain evidence="7 8">Mu0053</strain>
    </source>
</reference>
<dbReference type="PRINTS" id="PR00368">
    <property type="entry name" value="FADPNR"/>
</dbReference>
<evidence type="ECO:0000259" key="5">
    <source>
        <dbReference type="Pfam" id="PF07992"/>
    </source>
</evidence>
<dbReference type="InterPro" id="IPR036188">
    <property type="entry name" value="FAD/NAD-bd_sf"/>
</dbReference>
<evidence type="ECO:0000313" key="8">
    <source>
        <dbReference type="Proteomes" id="UP001190465"/>
    </source>
</evidence>
<sequence>MTRDTIVLIGAGLASIHAAETLRAEGFDGKVLLFSEEDHPPYDRPPLSKGIITGAVSVSDCSLRLPSWYSDNRVDLVLGARVDALDAANRTIRLASGEVIHFDLALLATGARIRWPGRLCVRSERVCALRTLDDALAIRSQLVPGATVAVVGGGFIGAELASSARALGCEVIMFEAAPAPFQRTLGHTVGAMFAEFYATCGVAVMTDVPIAELCTAAGGVRITATDGRAWDVDVAVIGVGVDPNVELAAAAGLRVADGVEVDERCTTSAPHVYAAGDVARRPDPIFGGRTRVEHWQNAQHQGIAAARAMMGSGDVMVEVPWFWSDQFGSNVQVAGSPQRADRVLTRGSLSSDAFTAYYLHGTALVATLGVNAVKEVHLGRRLIGERATLDIGVLSDGAAQLGDAVTAPRVPMK</sequence>
<dbReference type="PANTHER" id="PTHR43557:SF2">
    <property type="entry name" value="RIESKE DOMAIN-CONTAINING PROTEIN-RELATED"/>
    <property type="match status" value="1"/>
</dbReference>
<dbReference type="Pfam" id="PF07992">
    <property type="entry name" value="Pyr_redox_2"/>
    <property type="match status" value="1"/>
</dbReference>
<organism evidence="7 8">
    <name type="scientific">[Mycobacterium] burgundiense</name>
    <dbReference type="NCBI Taxonomy" id="3064286"/>
    <lineage>
        <taxon>Bacteria</taxon>
        <taxon>Bacillati</taxon>
        <taxon>Actinomycetota</taxon>
        <taxon>Actinomycetes</taxon>
        <taxon>Mycobacteriales</taxon>
        <taxon>Mycobacteriaceae</taxon>
        <taxon>Mycolicibacterium</taxon>
    </lineage>
</organism>
<accession>A0ABN9NSF3</accession>
<dbReference type="Pfam" id="PF14759">
    <property type="entry name" value="Reductase_C"/>
    <property type="match status" value="1"/>
</dbReference>
<dbReference type="InterPro" id="IPR028202">
    <property type="entry name" value="Reductase_C"/>
</dbReference>
<keyword evidence="3" id="KW-0274">FAD</keyword>
<dbReference type="Gene3D" id="3.30.390.30">
    <property type="match status" value="1"/>
</dbReference>
<keyword evidence="2" id="KW-0285">Flavoprotein</keyword>
<dbReference type="PRINTS" id="PR00411">
    <property type="entry name" value="PNDRDTASEI"/>
</dbReference>
<evidence type="ECO:0000256" key="3">
    <source>
        <dbReference type="ARBA" id="ARBA00022827"/>
    </source>
</evidence>
<dbReference type="RefSeq" id="WP_308480336.1">
    <property type="nucleotide sequence ID" value="NZ_OY726397.1"/>
</dbReference>
<protein>
    <submittedName>
        <fullName evidence="7">FAD-dependent oxidoreductase</fullName>
    </submittedName>
</protein>
<dbReference type="EMBL" id="OY726397">
    <property type="protein sequence ID" value="CAJ1511181.1"/>
    <property type="molecule type" value="Genomic_DNA"/>
</dbReference>
<comment type="cofactor">
    <cofactor evidence="1">
        <name>FAD</name>
        <dbReference type="ChEBI" id="CHEBI:57692"/>
    </cofactor>
</comment>
<dbReference type="Gene3D" id="3.50.50.60">
    <property type="entry name" value="FAD/NAD(P)-binding domain"/>
    <property type="match status" value="2"/>
</dbReference>
<dbReference type="Proteomes" id="UP001190465">
    <property type="component" value="Chromosome"/>
</dbReference>
<evidence type="ECO:0000256" key="4">
    <source>
        <dbReference type="ARBA" id="ARBA00023002"/>
    </source>
</evidence>
<dbReference type="InterPro" id="IPR016156">
    <property type="entry name" value="FAD/NAD-linked_Rdtase_dimer_sf"/>
</dbReference>
<evidence type="ECO:0000256" key="2">
    <source>
        <dbReference type="ARBA" id="ARBA00022630"/>
    </source>
</evidence>
<dbReference type="InterPro" id="IPR050446">
    <property type="entry name" value="FAD-oxidoreductase/Apoptosis"/>
</dbReference>
<evidence type="ECO:0000259" key="6">
    <source>
        <dbReference type="Pfam" id="PF14759"/>
    </source>
</evidence>
<gene>
    <name evidence="7" type="ORF">MU0053_005098</name>
</gene>
<feature type="domain" description="FAD/NAD(P)-binding" evidence="5">
    <location>
        <begin position="5"/>
        <end position="302"/>
    </location>
</feature>
<keyword evidence="4" id="KW-0560">Oxidoreductase</keyword>
<dbReference type="InterPro" id="IPR023753">
    <property type="entry name" value="FAD/NAD-binding_dom"/>
</dbReference>